<feature type="compositionally biased region" description="Polar residues" evidence="1">
    <location>
        <begin position="41"/>
        <end position="68"/>
    </location>
</feature>
<dbReference type="Proteomes" id="UP000736335">
    <property type="component" value="Unassembled WGS sequence"/>
</dbReference>
<keyword evidence="3" id="KW-1185">Reference proteome</keyword>
<protein>
    <submittedName>
        <fullName evidence="2">Uncharacterized protein</fullName>
    </submittedName>
</protein>
<feature type="region of interest" description="Disordered" evidence="1">
    <location>
        <begin position="137"/>
        <end position="217"/>
    </location>
</feature>
<evidence type="ECO:0000256" key="1">
    <source>
        <dbReference type="SAM" id="MobiDB-lite"/>
    </source>
</evidence>
<accession>A0A9P6LA10</accession>
<feature type="compositionally biased region" description="Basic and acidic residues" evidence="1">
    <location>
        <begin position="322"/>
        <end position="332"/>
    </location>
</feature>
<dbReference type="OrthoDB" id="10657198at2759"/>
<feature type="compositionally biased region" description="Polar residues" evidence="1">
    <location>
        <begin position="237"/>
        <end position="253"/>
    </location>
</feature>
<reference evidence="2" key="2">
    <citation type="submission" date="2020-11" db="EMBL/GenBank/DDBJ databases">
        <authorList>
            <consortium name="DOE Joint Genome Institute"/>
            <person name="Kuo A."/>
            <person name="Miyauchi S."/>
            <person name="Kiss E."/>
            <person name="Drula E."/>
            <person name="Kohler A."/>
            <person name="Sanchez-Garcia M."/>
            <person name="Andreopoulos B."/>
            <person name="Barry K.W."/>
            <person name="Bonito G."/>
            <person name="Buee M."/>
            <person name="Carver A."/>
            <person name="Chen C."/>
            <person name="Cichocki N."/>
            <person name="Clum A."/>
            <person name="Culley D."/>
            <person name="Crous P.W."/>
            <person name="Fauchery L."/>
            <person name="Girlanda M."/>
            <person name="Hayes R."/>
            <person name="Keri Z."/>
            <person name="Labutti K."/>
            <person name="Lipzen A."/>
            <person name="Lombard V."/>
            <person name="Magnuson J."/>
            <person name="Maillard F."/>
            <person name="Morin E."/>
            <person name="Murat C."/>
            <person name="Nolan M."/>
            <person name="Ohm R."/>
            <person name="Pangilinan J."/>
            <person name="Pereira M."/>
            <person name="Perotto S."/>
            <person name="Peter M."/>
            <person name="Riley R."/>
            <person name="Sitrit Y."/>
            <person name="Stielow B."/>
            <person name="Szollosi G."/>
            <person name="Zifcakova L."/>
            <person name="Stursova M."/>
            <person name="Spatafora J.W."/>
            <person name="Tedersoo L."/>
            <person name="Vaario L.-M."/>
            <person name="Yamada A."/>
            <person name="Yan M."/>
            <person name="Wang P."/>
            <person name="Xu J."/>
            <person name="Bruns T."/>
            <person name="Baldrian P."/>
            <person name="Vilgalys R."/>
            <person name="Henrissat B."/>
            <person name="Grigoriev I.V."/>
            <person name="Hibbett D."/>
            <person name="Nagy L.G."/>
            <person name="Martin F.M."/>
        </authorList>
    </citation>
    <scope>NUCLEOTIDE SEQUENCE</scope>
    <source>
        <strain evidence="2">UH-Tt-Lm1</strain>
    </source>
</reference>
<gene>
    <name evidence="2" type="ORF">BJ322DRAFT_531986</name>
</gene>
<reference evidence="2" key="1">
    <citation type="journal article" date="2020" name="Nat. Commun.">
        <title>Large-scale genome sequencing of mycorrhizal fungi provides insights into the early evolution of symbiotic traits.</title>
        <authorList>
            <person name="Miyauchi S."/>
            <person name="Kiss E."/>
            <person name="Kuo A."/>
            <person name="Drula E."/>
            <person name="Kohler A."/>
            <person name="Sanchez-Garcia M."/>
            <person name="Morin E."/>
            <person name="Andreopoulos B."/>
            <person name="Barry K.W."/>
            <person name="Bonito G."/>
            <person name="Buee M."/>
            <person name="Carver A."/>
            <person name="Chen C."/>
            <person name="Cichocki N."/>
            <person name="Clum A."/>
            <person name="Culley D."/>
            <person name="Crous P.W."/>
            <person name="Fauchery L."/>
            <person name="Girlanda M."/>
            <person name="Hayes R.D."/>
            <person name="Keri Z."/>
            <person name="LaButti K."/>
            <person name="Lipzen A."/>
            <person name="Lombard V."/>
            <person name="Magnuson J."/>
            <person name="Maillard F."/>
            <person name="Murat C."/>
            <person name="Nolan M."/>
            <person name="Ohm R.A."/>
            <person name="Pangilinan J."/>
            <person name="Pereira M.F."/>
            <person name="Perotto S."/>
            <person name="Peter M."/>
            <person name="Pfister S."/>
            <person name="Riley R."/>
            <person name="Sitrit Y."/>
            <person name="Stielow J.B."/>
            <person name="Szollosi G."/>
            <person name="Zifcakova L."/>
            <person name="Stursova M."/>
            <person name="Spatafora J.W."/>
            <person name="Tedersoo L."/>
            <person name="Vaario L.M."/>
            <person name="Yamada A."/>
            <person name="Yan M."/>
            <person name="Wang P."/>
            <person name="Xu J."/>
            <person name="Bruns T."/>
            <person name="Baldrian P."/>
            <person name="Vilgalys R."/>
            <person name="Dunand C."/>
            <person name="Henrissat B."/>
            <person name="Grigoriev I.V."/>
            <person name="Hibbett D."/>
            <person name="Nagy L.G."/>
            <person name="Martin F.M."/>
        </authorList>
    </citation>
    <scope>NUCLEOTIDE SEQUENCE</scope>
    <source>
        <strain evidence="2">UH-Tt-Lm1</strain>
    </source>
</reference>
<proteinExistence type="predicted"/>
<dbReference type="AlphaFoldDB" id="A0A9P6LA10"/>
<evidence type="ECO:0000313" key="2">
    <source>
        <dbReference type="EMBL" id="KAF9789372.1"/>
    </source>
</evidence>
<comment type="caution">
    <text evidence="2">The sequence shown here is derived from an EMBL/GenBank/DDBJ whole genome shotgun (WGS) entry which is preliminary data.</text>
</comment>
<feature type="compositionally biased region" description="Low complexity" evidence="1">
    <location>
        <begin position="198"/>
        <end position="209"/>
    </location>
</feature>
<feature type="compositionally biased region" description="Polar residues" evidence="1">
    <location>
        <begin position="341"/>
        <end position="359"/>
    </location>
</feature>
<feature type="compositionally biased region" description="Polar residues" evidence="1">
    <location>
        <begin position="184"/>
        <end position="196"/>
    </location>
</feature>
<organism evidence="2 3">
    <name type="scientific">Thelephora terrestris</name>
    <dbReference type="NCBI Taxonomy" id="56493"/>
    <lineage>
        <taxon>Eukaryota</taxon>
        <taxon>Fungi</taxon>
        <taxon>Dikarya</taxon>
        <taxon>Basidiomycota</taxon>
        <taxon>Agaricomycotina</taxon>
        <taxon>Agaricomycetes</taxon>
        <taxon>Thelephorales</taxon>
        <taxon>Thelephoraceae</taxon>
        <taxon>Thelephora</taxon>
    </lineage>
</organism>
<feature type="compositionally biased region" description="Polar residues" evidence="1">
    <location>
        <begin position="137"/>
        <end position="162"/>
    </location>
</feature>
<dbReference type="EMBL" id="WIUZ02000003">
    <property type="protein sequence ID" value="KAF9789372.1"/>
    <property type="molecule type" value="Genomic_DNA"/>
</dbReference>
<name>A0A9P6LA10_9AGAM</name>
<feature type="compositionally biased region" description="Basic and acidic residues" evidence="1">
    <location>
        <begin position="1"/>
        <end position="15"/>
    </location>
</feature>
<feature type="region of interest" description="Disordered" evidence="1">
    <location>
        <begin position="1"/>
        <end position="86"/>
    </location>
</feature>
<feature type="region of interest" description="Disordered" evidence="1">
    <location>
        <begin position="237"/>
        <end position="386"/>
    </location>
</feature>
<evidence type="ECO:0000313" key="3">
    <source>
        <dbReference type="Proteomes" id="UP000736335"/>
    </source>
</evidence>
<feature type="compositionally biased region" description="Polar residues" evidence="1">
    <location>
        <begin position="267"/>
        <end position="291"/>
    </location>
</feature>
<sequence length="484" mass="53178">MAFGDRGHDGSRQDDPSEGGSSSQNNGVPAHPVPYHDDSSLAGTSSHVPRPQGSGQTSSIYTRNQTLPSYDPYAIPRREETPSCQSFNVSQPYYAYGQVWNMNPTTNTQATNTPTTPGTIRPDSWSLFNQGDITAVNGSRHTVTSPFYPTNAQDSRTLTQPVTHRRQEVEYSTRGDPLPIPQFHTPTPRQATNSLYIPSPTRSDSSSSPFEAGSAHPELNWPRRVSIAVPYLRHSRSISNPTPIARPNSNPELLSQMYPPALPSPNNPSQVPNFAPYSQSSLDVGNPSPTHYSPAYIPNGGPSFPEPQLPSQPTGTKRKRDSRSSPHPESGRQAKRRAVSSGEQPVASSSRVTLDTPQQNERKAKDSSRKRRDRSDLSGLMQQVDDLLTEPPNVKLNERLKILDGVIERFGGEPVPNCDKPCDPNRKKKYNAKTLKNSIRANNEKRKFARIRELLLGKGYVAIDKAGCRDVLQIGASFLGLGIV</sequence>